<dbReference type="InterPro" id="IPR036390">
    <property type="entry name" value="WH_DNA-bd_sf"/>
</dbReference>
<dbReference type="InterPro" id="IPR058163">
    <property type="entry name" value="LysR-type_TF_proteobact-type"/>
</dbReference>
<keyword evidence="4" id="KW-0804">Transcription</keyword>
<name>A0ABU9J0V6_9GAMM</name>
<dbReference type="InterPro" id="IPR005119">
    <property type="entry name" value="LysR_subst-bd"/>
</dbReference>
<dbReference type="InterPro" id="IPR036388">
    <property type="entry name" value="WH-like_DNA-bd_sf"/>
</dbReference>
<evidence type="ECO:0000256" key="3">
    <source>
        <dbReference type="ARBA" id="ARBA00023125"/>
    </source>
</evidence>
<organism evidence="6 7">
    <name type="scientific">Pseudoxanthomonas putridarboris</name>
    <dbReference type="NCBI Taxonomy" id="752605"/>
    <lineage>
        <taxon>Bacteria</taxon>
        <taxon>Pseudomonadati</taxon>
        <taxon>Pseudomonadota</taxon>
        <taxon>Gammaproteobacteria</taxon>
        <taxon>Lysobacterales</taxon>
        <taxon>Lysobacteraceae</taxon>
        <taxon>Pseudoxanthomonas</taxon>
    </lineage>
</organism>
<dbReference type="SUPFAM" id="SSF46785">
    <property type="entry name" value="Winged helix' DNA-binding domain"/>
    <property type="match status" value="1"/>
</dbReference>
<dbReference type="EMBL" id="JBBWWT010000004">
    <property type="protein sequence ID" value="MEL1264862.1"/>
    <property type="molecule type" value="Genomic_DNA"/>
</dbReference>
<dbReference type="PROSITE" id="PS50931">
    <property type="entry name" value="HTH_LYSR"/>
    <property type="match status" value="1"/>
</dbReference>
<keyword evidence="7" id="KW-1185">Reference proteome</keyword>
<accession>A0ABU9J0V6</accession>
<reference evidence="6 7" key="1">
    <citation type="submission" date="2024-04" db="EMBL/GenBank/DDBJ databases">
        <title>Draft genome sequence of Pseudoxanthomonas putridarboris WD12.</title>
        <authorList>
            <person name="Oh J."/>
        </authorList>
    </citation>
    <scope>NUCLEOTIDE SEQUENCE [LARGE SCALE GENOMIC DNA]</scope>
    <source>
        <strain evidence="6 7">WD12</strain>
    </source>
</reference>
<dbReference type="InterPro" id="IPR000847">
    <property type="entry name" value="LysR_HTH_N"/>
</dbReference>
<evidence type="ECO:0000256" key="1">
    <source>
        <dbReference type="ARBA" id="ARBA00009437"/>
    </source>
</evidence>
<evidence type="ECO:0000313" key="7">
    <source>
        <dbReference type="Proteomes" id="UP001459204"/>
    </source>
</evidence>
<dbReference type="Pfam" id="PF00126">
    <property type="entry name" value="HTH_1"/>
    <property type="match status" value="1"/>
</dbReference>
<dbReference type="CDD" id="cd08422">
    <property type="entry name" value="PBP2_CrgA_like"/>
    <property type="match status" value="1"/>
</dbReference>
<keyword evidence="2" id="KW-0805">Transcription regulation</keyword>
<comment type="caution">
    <text evidence="6">The sequence shown here is derived from an EMBL/GenBank/DDBJ whole genome shotgun (WGS) entry which is preliminary data.</text>
</comment>
<dbReference type="SUPFAM" id="SSF53850">
    <property type="entry name" value="Periplasmic binding protein-like II"/>
    <property type="match status" value="1"/>
</dbReference>
<comment type="similarity">
    <text evidence="1">Belongs to the LysR transcriptional regulatory family.</text>
</comment>
<proteinExistence type="inferred from homology"/>
<dbReference type="Pfam" id="PF03466">
    <property type="entry name" value="LysR_substrate"/>
    <property type="match status" value="1"/>
</dbReference>
<evidence type="ECO:0000256" key="2">
    <source>
        <dbReference type="ARBA" id="ARBA00023015"/>
    </source>
</evidence>
<protein>
    <submittedName>
        <fullName evidence="6">LysR substrate-binding domain-containing protein</fullName>
    </submittedName>
</protein>
<evidence type="ECO:0000259" key="5">
    <source>
        <dbReference type="PROSITE" id="PS50931"/>
    </source>
</evidence>
<dbReference type="PANTHER" id="PTHR30537:SF31">
    <property type="entry name" value="TRANSCRIPTIONAL REGULATOR, LYSR FAMILY"/>
    <property type="match status" value="1"/>
</dbReference>
<evidence type="ECO:0000313" key="6">
    <source>
        <dbReference type="EMBL" id="MEL1264862.1"/>
    </source>
</evidence>
<dbReference type="Gene3D" id="1.10.10.10">
    <property type="entry name" value="Winged helix-like DNA-binding domain superfamily/Winged helix DNA-binding domain"/>
    <property type="match status" value="1"/>
</dbReference>
<sequence length="299" mass="32180">MLNLNDLLMFAAAVEHGGFAAASRSLGIPKSTLSKRVAALEASLDARLIHRTSRSFTLTEVGRDFYEHARAARIEMEAAEDVVRRRVAEPSGTVRITASVPTAQSLLAELLPRIARAFPRLHIDLDVTDRFVDVVQEGYDIALRSHFAPLPDSGLVQRPLDVEHIVLLAAPGYLAEHGEPLAPAELQQHAGLLVGSHAREWTLTDADGSRVTVAPRPRMTANESVVLLGAAEAGLGIACLPEHICRDALASGRLLRVLPGWHAGRVTTTIVMPHRRGLLPGVRAVVDGLVEHAGQQRAG</sequence>
<keyword evidence="3" id="KW-0238">DNA-binding</keyword>
<gene>
    <name evidence="6" type="ORF">AAD027_10850</name>
</gene>
<dbReference type="PANTHER" id="PTHR30537">
    <property type="entry name" value="HTH-TYPE TRANSCRIPTIONAL REGULATOR"/>
    <property type="match status" value="1"/>
</dbReference>
<evidence type="ECO:0000256" key="4">
    <source>
        <dbReference type="ARBA" id="ARBA00023163"/>
    </source>
</evidence>
<dbReference type="Gene3D" id="3.40.190.290">
    <property type="match status" value="1"/>
</dbReference>
<dbReference type="Proteomes" id="UP001459204">
    <property type="component" value="Unassembled WGS sequence"/>
</dbReference>
<feature type="domain" description="HTH lysR-type" evidence="5">
    <location>
        <begin position="2"/>
        <end position="59"/>
    </location>
</feature>